<gene>
    <name evidence="1" type="ORF">SMN809_LOCUS70398</name>
</gene>
<dbReference type="InterPro" id="IPR029321">
    <property type="entry name" value="INTS2"/>
</dbReference>
<feature type="non-terminal residue" evidence="1">
    <location>
        <position position="1"/>
    </location>
</feature>
<sequence length="135" mass="15846">LLGEPNHVRIVGDVICVLVLHLSHSFKFDILISNVLYSKNSYEYLIRLILNIPTLKLTIVELIVRCSHNDDVRYRILHTFVKLYPIHKLRLLRLCHQRQTLLPLILNLLDNSTVNILLLILSNSKQRAWFKKNQT</sequence>
<feature type="non-terminal residue" evidence="1">
    <location>
        <position position="135"/>
    </location>
</feature>
<accession>A0A8S3HLW0</accession>
<organism evidence="1 2">
    <name type="scientific">Rotaria magnacalcarata</name>
    <dbReference type="NCBI Taxonomy" id="392030"/>
    <lineage>
        <taxon>Eukaryota</taxon>
        <taxon>Metazoa</taxon>
        <taxon>Spiralia</taxon>
        <taxon>Gnathifera</taxon>
        <taxon>Rotifera</taxon>
        <taxon>Eurotatoria</taxon>
        <taxon>Bdelloidea</taxon>
        <taxon>Philodinida</taxon>
        <taxon>Philodinidae</taxon>
        <taxon>Rotaria</taxon>
    </lineage>
</organism>
<dbReference type="Proteomes" id="UP000676336">
    <property type="component" value="Unassembled WGS sequence"/>
</dbReference>
<dbReference type="GO" id="GO:0032039">
    <property type="term" value="C:integrator complex"/>
    <property type="evidence" value="ECO:0007669"/>
    <property type="project" value="InterPro"/>
</dbReference>
<evidence type="ECO:0000313" key="1">
    <source>
        <dbReference type="EMBL" id="CAF5185736.1"/>
    </source>
</evidence>
<dbReference type="AlphaFoldDB" id="A0A8S3HLW0"/>
<reference evidence="1" key="1">
    <citation type="submission" date="2021-02" db="EMBL/GenBank/DDBJ databases">
        <authorList>
            <person name="Nowell W R."/>
        </authorList>
    </citation>
    <scope>NUCLEOTIDE SEQUENCE</scope>
</reference>
<dbReference type="Pfam" id="PF14750">
    <property type="entry name" value="INTS2"/>
    <property type="match status" value="1"/>
</dbReference>
<protein>
    <submittedName>
        <fullName evidence="1">Uncharacterized protein</fullName>
    </submittedName>
</protein>
<evidence type="ECO:0000313" key="2">
    <source>
        <dbReference type="Proteomes" id="UP000676336"/>
    </source>
</evidence>
<dbReference type="EMBL" id="CAJOBI010321386">
    <property type="protein sequence ID" value="CAF5185736.1"/>
    <property type="molecule type" value="Genomic_DNA"/>
</dbReference>
<proteinExistence type="predicted"/>
<comment type="caution">
    <text evidence="1">The sequence shown here is derived from an EMBL/GenBank/DDBJ whole genome shotgun (WGS) entry which is preliminary data.</text>
</comment>
<name>A0A8S3HLW0_9BILA</name>